<name>A0ABP9T3J0_9ACTN</name>
<dbReference type="InterPro" id="IPR011600">
    <property type="entry name" value="Pept_C14_caspase"/>
</dbReference>
<dbReference type="Gene3D" id="3.40.50.410">
    <property type="entry name" value="von Willebrand factor, type A domain"/>
    <property type="match status" value="1"/>
</dbReference>
<comment type="caution">
    <text evidence="3">The sequence shown here is derived from an EMBL/GenBank/DDBJ whole genome shotgun (WGS) entry which is preliminary data.</text>
</comment>
<feature type="region of interest" description="Disordered" evidence="1">
    <location>
        <begin position="405"/>
        <end position="426"/>
    </location>
</feature>
<keyword evidence="4" id="KW-1185">Reference proteome</keyword>
<gene>
    <name evidence="3" type="ORF">GCM10023323_36460</name>
</gene>
<dbReference type="SUPFAM" id="SSF53300">
    <property type="entry name" value="vWA-like"/>
    <property type="match status" value="1"/>
</dbReference>
<feature type="compositionally biased region" description="Basic and acidic residues" evidence="1">
    <location>
        <begin position="529"/>
        <end position="538"/>
    </location>
</feature>
<evidence type="ECO:0000256" key="1">
    <source>
        <dbReference type="SAM" id="MobiDB-lite"/>
    </source>
</evidence>
<evidence type="ECO:0000313" key="3">
    <source>
        <dbReference type="EMBL" id="GAA5210118.1"/>
    </source>
</evidence>
<dbReference type="RefSeq" id="WP_345631611.1">
    <property type="nucleotide sequence ID" value="NZ_BAABJR010000008.1"/>
</dbReference>
<evidence type="ECO:0000313" key="4">
    <source>
        <dbReference type="Proteomes" id="UP001499878"/>
    </source>
</evidence>
<dbReference type="EMBL" id="BAABJR010000008">
    <property type="protein sequence ID" value="GAA5210118.1"/>
    <property type="molecule type" value="Genomic_DNA"/>
</dbReference>
<feature type="region of interest" description="Disordered" evidence="1">
    <location>
        <begin position="525"/>
        <end position="545"/>
    </location>
</feature>
<dbReference type="CDD" id="cd00198">
    <property type="entry name" value="vWFA"/>
    <property type="match status" value="1"/>
</dbReference>
<feature type="domain" description="Peptidase C14 caspase" evidence="2">
    <location>
        <begin position="12"/>
        <end position="217"/>
    </location>
</feature>
<reference evidence="4" key="1">
    <citation type="journal article" date="2019" name="Int. J. Syst. Evol. Microbiol.">
        <title>The Global Catalogue of Microorganisms (GCM) 10K type strain sequencing project: providing services to taxonomists for standard genome sequencing and annotation.</title>
        <authorList>
            <consortium name="The Broad Institute Genomics Platform"/>
            <consortium name="The Broad Institute Genome Sequencing Center for Infectious Disease"/>
            <person name="Wu L."/>
            <person name="Ma J."/>
        </authorList>
    </citation>
    <scope>NUCLEOTIDE SEQUENCE [LARGE SCALE GENOMIC DNA]</scope>
    <source>
        <strain evidence="4">JCM 18306</strain>
    </source>
</reference>
<protein>
    <recommendedName>
        <fullName evidence="2">Peptidase C14 caspase domain-containing protein</fullName>
    </recommendedName>
</protein>
<sequence length="880" mass="92938">MTGYDPRGKANRALLVGVSEYDHTEPPDGVPGDLPAVKHNLNRLEEALRHGGVFGEREITVCRSPDQGTFDQELWKAANEADGVLLLYFAGHGAIPNAGDELFLQMRKARVVAGGHAVFPGAEQFSVAQAMLAASPARRIVVVLDCCFAGNAAWIRPEPRDKRRLLLLMSVQANHRIDAGGPDTPTPFTAELAKLLEADGDVSFRALVHDLRSRMSASGHRTVRGDVWEPESRAEPGVDVLLAARPKAARPPVPPPPPPPPGPPVVRPLRAALAALLGGVGAAGRALVRRIPHSGTLRSVREAVRRWCERWRRPVTWAAVLLVLAGAAGIGVHRLAGRTGGPSSCAPPLELRVLTDPDLEPTVRAAADAYLTSEANTTGDGCRRSGITVYSAGAADAVTALRKRTGAWQEPREADTNPQRDVGPQPDVWIPGSPADAARVAAGQDTDAVAELDPDQEPFAYSPVVLAVPQDIAADGLDDRTGPPLTRMIDDLRARHADAAVRRPDPEFTDTGLLATIALYGTPGAAGARDSRRAEDRVAQSGPPAPTAAELLCALPDDDAVDNRTAALVPEFLLKSGVGCDSARRTPRMAQYPGDVPGLEPLFVRVRWQGADRDAADRDREADAFREWLTGEGGRAAFARDGFRSATGNRALLDPTEVAEGVLRAPSPLTESAGRDAMEASLEGYRGANGPGRVLFLLDGSGSMAGQWEGPSGGPGLLKQSLGGLGGRDEYAVWAVSDTGGDTHETVLSFGPHSRKDAERAIDREARVRDAEADPGGALRAALEAMEVRDADDERPGLIVFVTDDEDADRLADDGFGNLLALARARDVPIAMVSLKGGGCDEGKPDARVSEASGGRCLDADDDLGAALHDEVARTGTGEA</sequence>
<dbReference type="Pfam" id="PF13531">
    <property type="entry name" value="SBP_bac_11"/>
    <property type="match status" value="1"/>
</dbReference>
<dbReference type="Pfam" id="PF00656">
    <property type="entry name" value="Peptidase_C14"/>
    <property type="match status" value="1"/>
</dbReference>
<evidence type="ECO:0000259" key="2">
    <source>
        <dbReference type="Pfam" id="PF00656"/>
    </source>
</evidence>
<organism evidence="3 4">
    <name type="scientific">Streptomyces thinghirensis</name>
    <dbReference type="NCBI Taxonomy" id="551547"/>
    <lineage>
        <taxon>Bacteria</taxon>
        <taxon>Bacillati</taxon>
        <taxon>Actinomycetota</taxon>
        <taxon>Actinomycetes</taxon>
        <taxon>Kitasatosporales</taxon>
        <taxon>Streptomycetaceae</taxon>
        <taxon>Streptomyces</taxon>
    </lineage>
</organism>
<dbReference type="SUPFAM" id="SSF53850">
    <property type="entry name" value="Periplasmic binding protein-like II"/>
    <property type="match status" value="1"/>
</dbReference>
<dbReference type="Proteomes" id="UP001499878">
    <property type="component" value="Unassembled WGS sequence"/>
</dbReference>
<accession>A0ABP9T3J0</accession>
<proteinExistence type="predicted"/>
<dbReference type="InterPro" id="IPR036465">
    <property type="entry name" value="vWFA_dom_sf"/>
</dbReference>
<dbReference type="Gene3D" id="3.40.50.1460">
    <property type="match status" value="1"/>
</dbReference>